<keyword evidence="1" id="KW-0732">Signal</keyword>
<organism evidence="2 3">
    <name type="scientific">Actinomadura gamaensis</name>
    <dbReference type="NCBI Taxonomy" id="1763541"/>
    <lineage>
        <taxon>Bacteria</taxon>
        <taxon>Bacillati</taxon>
        <taxon>Actinomycetota</taxon>
        <taxon>Actinomycetes</taxon>
        <taxon>Streptosporangiales</taxon>
        <taxon>Thermomonosporaceae</taxon>
        <taxon>Actinomadura</taxon>
    </lineage>
</organism>
<evidence type="ECO:0000313" key="3">
    <source>
        <dbReference type="Proteomes" id="UP001595872"/>
    </source>
</evidence>
<protein>
    <submittedName>
        <fullName evidence="2">Uncharacterized protein</fullName>
    </submittedName>
</protein>
<dbReference type="EMBL" id="JBHSIT010000006">
    <property type="protein sequence ID" value="MFC4910186.1"/>
    <property type="molecule type" value="Genomic_DNA"/>
</dbReference>
<evidence type="ECO:0000256" key="1">
    <source>
        <dbReference type="SAM" id="SignalP"/>
    </source>
</evidence>
<feature type="chain" id="PRO_5045967201" evidence="1">
    <location>
        <begin position="32"/>
        <end position="202"/>
    </location>
</feature>
<accession>A0ABV9U184</accession>
<feature type="signal peptide" evidence="1">
    <location>
        <begin position="1"/>
        <end position="31"/>
    </location>
</feature>
<keyword evidence="3" id="KW-1185">Reference proteome</keyword>
<comment type="caution">
    <text evidence="2">The sequence shown here is derived from an EMBL/GenBank/DDBJ whole genome shotgun (WGS) entry which is preliminary data.</text>
</comment>
<sequence length="202" mass="20905">MRFPSTATARLTTGALATTAALALVCQPAHAAPREYDYSGTVQTTITGLGADIAFTPTTAKVDADLDTGQVSSVKISLPEARSSFNLFGVLPTNIKVKITQAGDFTGTVKAGAADITGAVDIQILETGHFGIPIPLPDCKTTKPAQLHLTSQGTFDPATGGTLTAKYQIPEVSWGCLFDTPVINALVGGKDNSLTVKLTAQN</sequence>
<proteinExistence type="predicted"/>
<evidence type="ECO:0000313" key="2">
    <source>
        <dbReference type="EMBL" id="MFC4910186.1"/>
    </source>
</evidence>
<dbReference type="Proteomes" id="UP001595872">
    <property type="component" value="Unassembled WGS sequence"/>
</dbReference>
<dbReference type="RefSeq" id="WP_378258286.1">
    <property type="nucleotide sequence ID" value="NZ_JBHSIT010000006.1"/>
</dbReference>
<reference evidence="3" key="1">
    <citation type="journal article" date="2019" name="Int. J. Syst. Evol. Microbiol.">
        <title>The Global Catalogue of Microorganisms (GCM) 10K type strain sequencing project: providing services to taxonomists for standard genome sequencing and annotation.</title>
        <authorList>
            <consortium name="The Broad Institute Genomics Platform"/>
            <consortium name="The Broad Institute Genome Sequencing Center for Infectious Disease"/>
            <person name="Wu L."/>
            <person name="Ma J."/>
        </authorList>
    </citation>
    <scope>NUCLEOTIDE SEQUENCE [LARGE SCALE GENOMIC DNA]</scope>
    <source>
        <strain evidence="3">KLKA75</strain>
    </source>
</reference>
<name>A0ABV9U184_9ACTN</name>
<gene>
    <name evidence="2" type="ORF">ACFPCY_22920</name>
</gene>